<organism evidence="2 3">
    <name type="scientific">Dillenia turbinata</name>
    <dbReference type="NCBI Taxonomy" id="194707"/>
    <lineage>
        <taxon>Eukaryota</taxon>
        <taxon>Viridiplantae</taxon>
        <taxon>Streptophyta</taxon>
        <taxon>Embryophyta</taxon>
        <taxon>Tracheophyta</taxon>
        <taxon>Spermatophyta</taxon>
        <taxon>Magnoliopsida</taxon>
        <taxon>eudicotyledons</taxon>
        <taxon>Gunneridae</taxon>
        <taxon>Pentapetalae</taxon>
        <taxon>Dilleniales</taxon>
        <taxon>Dilleniaceae</taxon>
        <taxon>Dillenia</taxon>
    </lineage>
</organism>
<accession>A0AAN8W728</accession>
<dbReference type="PANTHER" id="PTHR34117:SF1">
    <property type="entry name" value="STYLE CELL-CYCLE INHIBITOR 1"/>
    <property type="match status" value="1"/>
</dbReference>
<dbReference type="EMBL" id="JBAMMX010000001">
    <property type="protein sequence ID" value="KAK6947180.1"/>
    <property type="molecule type" value="Genomic_DNA"/>
</dbReference>
<sequence>MGSEKRSREGKRARRSPSVPQEEESTRSKRRKSTEPSDDKSKKRSSKLSSSHSKEKKSEEKHKIKHHKRDRNLANAGDNPCLAFPKHEFKELSKDDYFSKSNEFATWLKEEKDVFFSDLSSDSARELFSQFVKAWNKQKLEPRYYEGIASGPRSSHKWKIKQ</sequence>
<name>A0AAN8W728_9MAGN</name>
<dbReference type="InterPro" id="IPR044688">
    <property type="entry name" value="SCI-1-like"/>
</dbReference>
<reference evidence="2 3" key="1">
    <citation type="submission" date="2023-12" db="EMBL/GenBank/DDBJ databases">
        <title>A high-quality genome assembly for Dillenia turbinata (Dilleniales).</title>
        <authorList>
            <person name="Chanderbali A."/>
        </authorList>
    </citation>
    <scope>NUCLEOTIDE SEQUENCE [LARGE SCALE GENOMIC DNA]</scope>
    <source>
        <strain evidence="2">LSX21</strain>
        <tissue evidence="2">Leaf</tissue>
    </source>
</reference>
<evidence type="ECO:0008006" key="4">
    <source>
        <dbReference type="Google" id="ProtNLM"/>
    </source>
</evidence>
<dbReference type="Proteomes" id="UP001370490">
    <property type="component" value="Unassembled WGS sequence"/>
</dbReference>
<proteinExistence type="predicted"/>
<keyword evidence="3" id="KW-1185">Reference proteome</keyword>
<feature type="compositionally biased region" description="Basic and acidic residues" evidence="1">
    <location>
        <begin position="52"/>
        <end position="62"/>
    </location>
</feature>
<gene>
    <name evidence="2" type="ORF">RJ641_000653</name>
</gene>
<dbReference type="PANTHER" id="PTHR34117">
    <property type="entry name" value="STYLE CELL-CYCLE INHIBITOR 1"/>
    <property type="match status" value="1"/>
</dbReference>
<dbReference type="AlphaFoldDB" id="A0AAN8W728"/>
<feature type="region of interest" description="Disordered" evidence="1">
    <location>
        <begin position="1"/>
        <end position="80"/>
    </location>
</feature>
<evidence type="ECO:0000256" key="1">
    <source>
        <dbReference type="SAM" id="MobiDB-lite"/>
    </source>
</evidence>
<protein>
    <recommendedName>
        <fullName evidence="4">Style cell-cycle inhibitor 1-A</fullName>
    </recommendedName>
</protein>
<evidence type="ECO:0000313" key="3">
    <source>
        <dbReference type="Proteomes" id="UP001370490"/>
    </source>
</evidence>
<comment type="caution">
    <text evidence="2">The sequence shown here is derived from an EMBL/GenBank/DDBJ whole genome shotgun (WGS) entry which is preliminary data.</text>
</comment>
<evidence type="ECO:0000313" key="2">
    <source>
        <dbReference type="EMBL" id="KAK6947180.1"/>
    </source>
</evidence>